<dbReference type="PANTHER" id="PTHR46638:SF1">
    <property type="entry name" value="CORRINOID ADENOSYLTRANSFERASE"/>
    <property type="match status" value="1"/>
</dbReference>
<dbReference type="PANTHER" id="PTHR46638">
    <property type="entry name" value="CORRINOID ADENOSYLTRANSFERASE"/>
    <property type="match status" value="1"/>
</dbReference>
<protein>
    <recommendedName>
        <fullName evidence="4">Cob(I)yrinic acid a,c-diamide adenosyltransferase</fullName>
    </recommendedName>
</protein>
<dbReference type="Pfam" id="PF02572">
    <property type="entry name" value="CobA_CobO_BtuR"/>
    <property type="match status" value="2"/>
</dbReference>
<proteinExistence type="predicted"/>
<dbReference type="Gene3D" id="3.40.50.300">
    <property type="entry name" value="P-loop containing nucleotide triphosphate hydrolases"/>
    <property type="match status" value="2"/>
</dbReference>
<dbReference type="EMBL" id="QSBM01000032">
    <property type="protein sequence ID" value="RGX21319.1"/>
    <property type="molecule type" value="Genomic_DNA"/>
</dbReference>
<dbReference type="OrthoDB" id="9810309at2"/>
<dbReference type="InterPro" id="IPR003724">
    <property type="entry name" value="CblAdoTrfase_CobA"/>
</dbReference>
<sequence>MNGMVHIYCGDGKGKTTAALGLALRAAGNGVPVVIARFLKNDGSGEVGILENVPGVYLFPCERQFGFTWTMSEAQKVEAGEYFSGLFERAWELGCKTAQEDVEGAGKADGCMAGKNWGSDSVSDGSSRRDIGACGTGSSVSGSPVSGSPVSGSPVSGSPVSTPPASAPLTSPPCEIRALLVLDEIMAAVNSGFVANERLLAALDHRPDGLEVVLTGRGPSEELLSRADYVTEMRAVKHPYEKGVGARKGVEY</sequence>
<evidence type="ECO:0000313" key="3">
    <source>
        <dbReference type="Proteomes" id="UP000283880"/>
    </source>
</evidence>
<accession>A0A413F779</accession>
<dbReference type="GO" id="GO:0008817">
    <property type="term" value="F:corrinoid adenosyltransferase activity"/>
    <property type="evidence" value="ECO:0007669"/>
    <property type="project" value="InterPro"/>
</dbReference>
<evidence type="ECO:0000313" key="2">
    <source>
        <dbReference type="EMBL" id="RGX21319.1"/>
    </source>
</evidence>
<evidence type="ECO:0000256" key="1">
    <source>
        <dbReference type="SAM" id="MobiDB-lite"/>
    </source>
</evidence>
<comment type="caution">
    <text evidence="2">The sequence shown here is derived from an EMBL/GenBank/DDBJ whole genome shotgun (WGS) entry which is preliminary data.</text>
</comment>
<feature type="region of interest" description="Disordered" evidence="1">
    <location>
        <begin position="118"/>
        <end position="169"/>
    </location>
</feature>
<gene>
    <name evidence="2" type="ORF">DWV29_26710</name>
</gene>
<evidence type="ECO:0008006" key="4">
    <source>
        <dbReference type="Google" id="ProtNLM"/>
    </source>
</evidence>
<name>A0A413F779_9FIRM</name>
<organism evidence="2 3">
    <name type="scientific">Enterocloster asparagiformis</name>
    <dbReference type="NCBI Taxonomy" id="333367"/>
    <lineage>
        <taxon>Bacteria</taxon>
        <taxon>Bacillati</taxon>
        <taxon>Bacillota</taxon>
        <taxon>Clostridia</taxon>
        <taxon>Lachnospirales</taxon>
        <taxon>Lachnospiraceae</taxon>
        <taxon>Enterocloster</taxon>
    </lineage>
</organism>
<dbReference type="Proteomes" id="UP000283880">
    <property type="component" value="Unassembled WGS sequence"/>
</dbReference>
<dbReference type="SUPFAM" id="SSF52540">
    <property type="entry name" value="P-loop containing nucleoside triphosphate hydrolases"/>
    <property type="match status" value="2"/>
</dbReference>
<dbReference type="AlphaFoldDB" id="A0A413F779"/>
<dbReference type="GO" id="GO:0005524">
    <property type="term" value="F:ATP binding"/>
    <property type="evidence" value="ECO:0007669"/>
    <property type="project" value="InterPro"/>
</dbReference>
<dbReference type="InterPro" id="IPR027417">
    <property type="entry name" value="P-loop_NTPase"/>
</dbReference>
<feature type="compositionally biased region" description="Low complexity" evidence="1">
    <location>
        <begin position="136"/>
        <end position="160"/>
    </location>
</feature>
<reference evidence="2 3" key="1">
    <citation type="submission" date="2018-08" db="EMBL/GenBank/DDBJ databases">
        <title>A genome reference for cultivated species of the human gut microbiota.</title>
        <authorList>
            <person name="Zou Y."/>
            <person name="Xue W."/>
            <person name="Luo G."/>
        </authorList>
    </citation>
    <scope>NUCLEOTIDE SEQUENCE [LARGE SCALE GENOMIC DNA]</scope>
    <source>
        <strain evidence="2 3">AF04-15</strain>
    </source>
</reference>
<dbReference type="GO" id="GO:0009236">
    <property type="term" value="P:cobalamin biosynthetic process"/>
    <property type="evidence" value="ECO:0007669"/>
    <property type="project" value="InterPro"/>
</dbReference>